<evidence type="ECO:0000256" key="1">
    <source>
        <dbReference type="SAM" id="SignalP"/>
    </source>
</evidence>
<feature type="chain" id="PRO_5042963322" evidence="1">
    <location>
        <begin position="23"/>
        <end position="79"/>
    </location>
</feature>
<dbReference type="Proteomes" id="UP001346869">
    <property type="component" value="Unassembled WGS sequence"/>
</dbReference>
<sequence length="79" mass="8786">MELNVRLVLLWVLVLHCGSAEGSFLYSVQEEQAPNTLIDSLAADQGLPDLGHLYKLEFGAPYICVHVKTGGHFHQRDSH</sequence>
<accession>A0AAN7XKN5</accession>
<keyword evidence="1" id="KW-0732">Signal</keyword>
<dbReference type="EMBL" id="JAUZQC010000013">
    <property type="protein sequence ID" value="KAK5861460.1"/>
    <property type="molecule type" value="Genomic_DNA"/>
</dbReference>
<protein>
    <submittedName>
        <fullName evidence="2">Uncharacterized protein</fullName>
    </submittedName>
</protein>
<proteinExistence type="predicted"/>
<keyword evidence="3" id="KW-1185">Reference proteome</keyword>
<reference evidence="2 3" key="2">
    <citation type="journal article" date="2023" name="Mol. Biol. Evol.">
        <title>Genomics of Secondarily Temperate Adaptation in the Only Non-Antarctic Icefish.</title>
        <authorList>
            <person name="Rivera-Colon A.G."/>
            <person name="Rayamajhi N."/>
            <person name="Minhas B.F."/>
            <person name="Madrigal G."/>
            <person name="Bilyk K.T."/>
            <person name="Yoon V."/>
            <person name="Hune M."/>
            <person name="Gregory S."/>
            <person name="Cheng C.H.C."/>
            <person name="Catchen J.M."/>
        </authorList>
    </citation>
    <scope>NUCLEOTIDE SEQUENCE [LARGE SCALE GENOMIC DNA]</scope>
    <source>
        <strain evidence="2">JMC-PN-2008</strain>
    </source>
</reference>
<comment type="caution">
    <text evidence="2">The sequence shown here is derived from an EMBL/GenBank/DDBJ whole genome shotgun (WGS) entry which is preliminary data.</text>
</comment>
<reference evidence="2 3" key="1">
    <citation type="journal article" date="2023" name="Genes (Basel)">
        <title>Chromosome-Level Genome Assembly and Circadian Gene Repertoire of the Patagonia Blennie Eleginops maclovinus-The Closest Ancestral Proxy of Antarctic Cryonotothenioids.</title>
        <authorList>
            <person name="Cheng C.C."/>
            <person name="Rivera-Colon A.G."/>
            <person name="Minhas B.F."/>
            <person name="Wilson L."/>
            <person name="Rayamajhi N."/>
            <person name="Vargas-Chacoff L."/>
            <person name="Catchen J.M."/>
        </authorList>
    </citation>
    <scope>NUCLEOTIDE SEQUENCE [LARGE SCALE GENOMIC DNA]</scope>
    <source>
        <strain evidence="2">JMC-PN-2008</strain>
    </source>
</reference>
<evidence type="ECO:0000313" key="3">
    <source>
        <dbReference type="Proteomes" id="UP001346869"/>
    </source>
</evidence>
<name>A0AAN7XKN5_ELEMC</name>
<dbReference type="AlphaFoldDB" id="A0AAN7XKN5"/>
<organism evidence="2 3">
    <name type="scientific">Eleginops maclovinus</name>
    <name type="common">Patagonian blennie</name>
    <name type="synonym">Eleginus maclovinus</name>
    <dbReference type="NCBI Taxonomy" id="56733"/>
    <lineage>
        <taxon>Eukaryota</taxon>
        <taxon>Metazoa</taxon>
        <taxon>Chordata</taxon>
        <taxon>Craniata</taxon>
        <taxon>Vertebrata</taxon>
        <taxon>Euteleostomi</taxon>
        <taxon>Actinopterygii</taxon>
        <taxon>Neopterygii</taxon>
        <taxon>Teleostei</taxon>
        <taxon>Neoteleostei</taxon>
        <taxon>Acanthomorphata</taxon>
        <taxon>Eupercaria</taxon>
        <taxon>Perciformes</taxon>
        <taxon>Notothenioidei</taxon>
        <taxon>Eleginopidae</taxon>
        <taxon>Eleginops</taxon>
    </lineage>
</organism>
<gene>
    <name evidence="2" type="ORF">PBY51_022855</name>
</gene>
<feature type="signal peptide" evidence="1">
    <location>
        <begin position="1"/>
        <end position="22"/>
    </location>
</feature>
<evidence type="ECO:0000313" key="2">
    <source>
        <dbReference type="EMBL" id="KAK5861460.1"/>
    </source>
</evidence>